<evidence type="ECO:0000256" key="1">
    <source>
        <dbReference type="SAM" id="MobiDB-lite"/>
    </source>
</evidence>
<feature type="region of interest" description="Disordered" evidence="1">
    <location>
        <begin position="323"/>
        <end position="351"/>
    </location>
</feature>
<proteinExistence type="predicted"/>
<evidence type="ECO:0000313" key="4">
    <source>
        <dbReference type="Proteomes" id="UP000308014"/>
    </source>
</evidence>
<reference evidence="4 5" key="1">
    <citation type="submission" date="2018-10" db="EMBL/GenBank/DDBJ databases">
        <title>Fifty Aureobasidium pullulans genomes reveal a recombining polyextremotolerant generalist.</title>
        <authorList>
            <person name="Gostincar C."/>
            <person name="Turk M."/>
            <person name="Zajc J."/>
            <person name="Gunde-Cimerman N."/>
        </authorList>
    </citation>
    <scope>NUCLEOTIDE SEQUENCE [LARGE SCALE GENOMIC DNA]</scope>
    <source>
        <strain evidence="2 4">EXF-11318</strain>
        <strain evidence="3 5">EXF-3519</strain>
    </source>
</reference>
<comment type="caution">
    <text evidence="2">The sequence shown here is derived from an EMBL/GenBank/DDBJ whole genome shotgun (WGS) entry which is preliminary data.</text>
</comment>
<accession>A0A4S9ZEJ5</accession>
<evidence type="ECO:0000313" key="5">
    <source>
        <dbReference type="Proteomes" id="UP000309734"/>
    </source>
</evidence>
<dbReference type="Proteomes" id="UP000308014">
    <property type="component" value="Unassembled WGS sequence"/>
</dbReference>
<organism evidence="2 4">
    <name type="scientific">Aureobasidium pullulans</name>
    <name type="common">Black yeast</name>
    <name type="synonym">Pullularia pullulans</name>
    <dbReference type="NCBI Taxonomy" id="5580"/>
    <lineage>
        <taxon>Eukaryota</taxon>
        <taxon>Fungi</taxon>
        <taxon>Dikarya</taxon>
        <taxon>Ascomycota</taxon>
        <taxon>Pezizomycotina</taxon>
        <taxon>Dothideomycetes</taxon>
        <taxon>Dothideomycetidae</taxon>
        <taxon>Dothideales</taxon>
        <taxon>Saccotheciaceae</taxon>
        <taxon>Aureobasidium</taxon>
    </lineage>
</organism>
<dbReference type="Proteomes" id="UP000309734">
    <property type="component" value="Unassembled WGS sequence"/>
</dbReference>
<dbReference type="EMBL" id="QZBS01000163">
    <property type="protein sequence ID" value="THZ71129.1"/>
    <property type="molecule type" value="Genomic_DNA"/>
</dbReference>
<feature type="region of interest" description="Disordered" evidence="1">
    <location>
        <begin position="79"/>
        <end position="127"/>
    </location>
</feature>
<gene>
    <name evidence="3" type="ORF">D6C85_05501</name>
    <name evidence="2" type="ORF">D6D24_10452</name>
</gene>
<feature type="region of interest" description="Disordered" evidence="1">
    <location>
        <begin position="231"/>
        <end position="256"/>
    </location>
</feature>
<evidence type="ECO:0000313" key="2">
    <source>
        <dbReference type="EMBL" id="THW04786.1"/>
    </source>
</evidence>
<name>A0A4S9ZEJ5_AURPU</name>
<dbReference type="AlphaFoldDB" id="A0A4S9ZEJ5"/>
<evidence type="ECO:0000313" key="3">
    <source>
        <dbReference type="EMBL" id="THZ71129.1"/>
    </source>
</evidence>
<sequence length="381" mass="41096">MFYIVSVQSTPCLAGSRKLNDTKSSLKMPSNTAGEYQPASWSELFCQCFPLRTKKPSPTDQDIEMQNMSNPVVPEHVVRANNPDNIRRPARPSPQSWWLRDDTPPVAPPPTAGPSGPRQPYTPPQSHRRDLRIAANSPDMFVHDSASSPQFPSLGTPQWDHLNRVQWTANSSNYSSQNSSRIPTPSSIYSEHTSMAPLPATSTIFSESRYMMSGALPTRLSPSSTYSSAGAVAASSARPPPSTFAHSESLQVPPSTPRRGFYAGVLAAQEAIDYRRSLQRSGLQPPSPTDVFLVSPPTPQVTPRSVQYAGVLAAQEAIDNRRALQRESSQPLSPIDDEAPPSSPTGSVASIDFFTGAASNADFGVRPARPARIAGAGPYVA</sequence>
<dbReference type="EMBL" id="QZAJ01000935">
    <property type="protein sequence ID" value="THW04786.1"/>
    <property type="molecule type" value="Genomic_DNA"/>
</dbReference>
<protein>
    <submittedName>
        <fullName evidence="2">Uncharacterized protein</fullName>
    </submittedName>
</protein>
<feature type="compositionally biased region" description="Polar residues" evidence="1">
    <location>
        <begin position="244"/>
        <end position="253"/>
    </location>
</feature>